<dbReference type="InterPro" id="IPR017930">
    <property type="entry name" value="Myb_dom"/>
</dbReference>
<evidence type="ECO:0000259" key="8">
    <source>
        <dbReference type="PROSITE" id="PS51293"/>
    </source>
</evidence>
<dbReference type="NCBIfam" id="TIGR01557">
    <property type="entry name" value="myb_SHAQKYF"/>
    <property type="match status" value="1"/>
</dbReference>
<proteinExistence type="predicted"/>
<feature type="domain" description="SANT" evidence="8">
    <location>
        <begin position="88"/>
        <end position="141"/>
    </location>
</feature>
<keyword evidence="2" id="KW-0805">Transcription regulation</keyword>
<organism evidence="10 11">
    <name type="scientific">Ilex paraguariensis</name>
    <name type="common">yerba mate</name>
    <dbReference type="NCBI Taxonomy" id="185542"/>
    <lineage>
        <taxon>Eukaryota</taxon>
        <taxon>Viridiplantae</taxon>
        <taxon>Streptophyta</taxon>
        <taxon>Embryophyta</taxon>
        <taxon>Tracheophyta</taxon>
        <taxon>Spermatophyta</taxon>
        <taxon>Magnoliopsida</taxon>
        <taxon>eudicotyledons</taxon>
        <taxon>Gunneridae</taxon>
        <taxon>Pentapetalae</taxon>
        <taxon>asterids</taxon>
        <taxon>campanulids</taxon>
        <taxon>Aquifoliales</taxon>
        <taxon>Aquifoliaceae</taxon>
        <taxon>Ilex</taxon>
    </lineage>
</organism>
<evidence type="ECO:0000256" key="2">
    <source>
        <dbReference type="ARBA" id="ARBA00023015"/>
    </source>
</evidence>
<dbReference type="PROSITE" id="PS51293">
    <property type="entry name" value="SANT"/>
    <property type="match status" value="1"/>
</dbReference>
<evidence type="ECO:0000313" key="11">
    <source>
        <dbReference type="Proteomes" id="UP001642360"/>
    </source>
</evidence>
<dbReference type="FunFam" id="1.10.10.60:FF:000009">
    <property type="entry name" value="transcription factor MYB1R1"/>
    <property type="match status" value="1"/>
</dbReference>
<evidence type="ECO:0000256" key="5">
    <source>
        <dbReference type="ARBA" id="ARBA00023242"/>
    </source>
</evidence>
<reference evidence="10 11" key="1">
    <citation type="submission" date="2024-02" db="EMBL/GenBank/DDBJ databases">
        <authorList>
            <person name="Vignale AGUSTIN F."/>
            <person name="Sosa J E."/>
            <person name="Modenutti C."/>
        </authorList>
    </citation>
    <scope>NUCLEOTIDE SEQUENCE [LARGE SCALE GENOMIC DNA]</scope>
</reference>
<dbReference type="SMART" id="SM00717">
    <property type="entry name" value="SANT"/>
    <property type="match status" value="1"/>
</dbReference>
<dbReference type="PANTHER" id="PTHR44191">
    <property type="entry name" value="TRANSCRIPTION FACTOR KUA1"/>
    <property type="match status" value="1"/>
</dbReference>
<name>A0ABC8V4B4_9AQUA</name>
<dbReference type="InterPro" id="IPR001005">
    <property type="entry name" value="SANT/Myb"/>
</dbReference>
<dbReference type="InterPro" id="IPR017884">
    <property type="entry name" value="SANT_dom"/>
</dbReference>
<comment type="caution">
    <text evidence="10">The sequence shown here is derived from an EMBL/GenBank/DDBJ whole genome shotgun (WGS) entry which is preliminary data.</text>
</comment>
<evidence type="ECO:0000256" key="3">
    <source>
        <dbReference type="ARBA" id="ARBA00023125"/>
    </source>
</evidence>
<dbReference type="GO" id="GO:0006355">
    <property type="term" value="P:regulation of DNA-templated transcription"/>
    <property type="evidence" value="ECO:0007669"/>
    <property type="project" value="UniProtKB-ARBA"/>
</dbReference>
<gene>
    <name evidence="10" type="ORF">ILEXP_LOCUS58682</name>
</gene>
<dbReference type="EMBL" id="CAUOFW020010279">
    <property type="protein sequence ID" value="CAK9188052.1"/>
    <property type="molecule type" value="Genomic_DNA"/>
</dbReference>
<feature type="domain" description="Myb-like" evidence="7">
    <location>
        <begin position="85"/>
        <end position="137"/>
    </location>
</feature>
<dbReference type="PANTHER" id="PTHR44191:SF45">
    <property type="entry name" value="TRANSCRIPTION FACTOR MYB1R1-LIKE"/>
    <property type="match status" value="1"/>
</dbReference>
<dbReference type="GO" id="GO:0005634">
    <property type="term" value="C:nucleus"/>
    <property type="evidence" value="ECO:0007669"/>
    <property type="project" value="UniProtKB-SubCell"/>
</dbReference>
<accession>A0ABC8V4B4</accession>
<evidence type="ECO:0000256" key="1">
    <source>
        <dbReference type="ARBA" id="ARBA00004123"/>
    </source>
</evidence>
<dbReference type="CDD" id="cd00167">
    <property type="entry name" value="SANT"/>
    <property type="match status" value="1"/>
</dbReference>
<dbReference type="AlphaFoldDB" id="A0ABC8V4B4"/>
<dbReference type="InterPro" id="IPR009057">
    <property type="entry name" value="Homeodomain-like_sf"/>
</dbReference>
<evidence type="ECO:0000256" key="4">
    <source>
        <dbReference type="ARBA" id="ARBA00023163"/>
    </source>
</evidence>
<feature type="region of interest" description="Disordered" evidence="6">
    <location>
        <begin position="154"/>
        <end position="180"/>
    </location>
</feature>
<dbReference type="PROSITE" id="PS50090">
    <property type="entry name" value="MYB_LIKE"/>
    <property type="match status" value="1"/>
</dbReference>
<evidence type="ECO:0000259" key="7">
    <source>
        <dbReference type="PROSITE" id="PS50090"/>
    </source>
</evidence>
<evidence type="ECO:0000259" key="9">
    <source>
        <dbReference type="PROSITE" id="PS51294"/>
    </source>
</evidence>
<dbReference type="InterPro" id="IPR052245">
    <property type="entry name" value="Plant_Stress_Dev_TF"/>
</dbReference>
<evidence type="ECO:0000256" key="6">
    <source>
        <dbReference type="SAM" id="MobiDB-lite"/>
    </source>
</evidence>
<keyword evidence="3" id="KW-0238">DNA-binding</keyword>
<dbReference type="InterPro" id="IPR006447">
    <property type="entry name" value="Myb_dom_plants"/>
</dbReference>
<dbReference type="Proteomes" id="UP001642360">
    <property type="component" value="Unassembled WGS sequence"/>
</dbReference>
<feature type="compositionally biased region" description="Low complexity" evidence="6">
    <location>
        <begin position="164"/>
        <end position="173"/>
    </location>
</feature>
<dbReference type="SUPFAM" id="SSF46689">
    <property type="entry name" value="Homeodomain-like"/>
    <property type="match status" value="1"/>
</dbReference>
<comment type="subcellular location">
    <subcellularLocation>
        <location evidence="1">Nucleus</location>
    </subcellularLocation>
</comment>
<protein>
    <submittedName>
        <fullName evidence="10">Uncharacterized protein</fullName>
    </submittedName>
</protein>
<sequence>MAKELVRKCSHCKHNGHNSRTCNGKGCIKLFGVTINLVEDEKNHELVESMRKCKSMGNLQACNTEHIDAGYLSDGLIHERAKAAHERKKGTPWTEEEHRAFLIGLEKLGKGDWRGISKNFVPTRTPTQVASHAQKYFLRLAGTEKKRRRSSLFDMSFKEPTSPPQASAASPSHKAPEISQVASTSLVAPLRNIGEIQGQASTSGPIATFEKPPLSPMSRSYGVTDFHGMRYMVGASTNGQNFPAPNHMQAMSFVPVMNFPNQGYFGLPSSHGNFATCAPFMLSRDLLPQPVHQGASQAGPGTSGTKKDGLELSIGVLSIEELKKLDCTLSAK</sequence>
<feature type="domain" description="HTH myb-type" evidence="9">
    <location>
        <begin position="85"/>
        <end position="141"/>
    </location>
</feature>
<dbReference type="Gene3D" id="1.10.10.60">
    <property type="entry name" value="Homeodomain-like"/>
    <property type="match status" value="1"/>
</dbReference>
<evidence type="ECO:0000313" key="10">
    <source>
        <dbReference type="EMBL" id="CAK9188052.1"/>
    </source>
</evidence>
<dbReference type="Pfam" id="PF00249">
    <property type="entry name" value="Myb_DNA-binding"/>
    <property type="match status" value="1"/>
</dbReference>
<dbReference type="PROSITE" id="PS51294">
    <property type="entry name" value="HTH_MYB"/>
    <property type="match status" value="1"/>
</dbReference>
<keyword evidence="5" id="KW-0539">Nucleus</keyword>
<keyword evidence="11" id="KW-1185">Reference proteome</keyword>
<dbReference type="GO" id="GO:0003677">
    <property type="term" value="F:DNA binding"/>
    <property type="evidence" value="ECO:0007669"/>
    <property type="project" value="UniProtKB-KW"/>
</dbReference>
<keyword evidence="4" id="KW-0804">Transcription</keyword>